<dbReference type="CDD" id="cd22268">
    <property type="entry name" value="DPBB_RlpA-like"/>
    <property type="match status" value="1"/>
</dbReference>
<feature type="transmembrane region" description="Helical" evidence="6">
    <location>
        <begin position="21"/>
        <end position="42"/>
    </location>
</feature>
<dbReference type="EMBL" id="MCRJ01000038">
    <property type="protein sequence ID" value="ODN70821.1"/>
    <property type="molecule type" value="Genomic_DNA"/>
</dbReference>
<evidence type="ECO:0000256" key="6">
    <source>
        <dbReference type="SAM" id="Phobius"/>
    </source>
</evidence>
<evidence type="ECO:0000256" key="1">
    <source>
        <dbReference type="ARBA" id="ARBA00023239"/>
    </source>
</evidence>
<evidence type="ECO:0000256" key="2">
    <source>
        <dbReference type="ARBA" id="ARBA00023316"/>
    </source>
</evidence>
<keyword evidence="6" id="KW-0812">Transmembrane</keyword>
<keyword evidence="6" id="KW-1133">Transmembrane helix</keyword>
<evidence type="ECO:0000259" key="7">
    <source>
        <dbReference type="Pfam" id="PF03330"/>
    </source>
</evidence>
<comment type="similarity">
    <text evidence="3 4">Belongs to the RlpA family.</text>
</comment>
<keyword evidence="6" id="KW-0472">Membrane</keyword>
<dbReference type="HAMAP" id="MF_02071">
    <property type="entry name" value="RlpA"/>
    <property type="match status" value="1"/>
</dbReference>
<evidence type="ECO:0000256" key="4">
    <source>
        <dbReference type="RuleBase" id="RU003495"/>
    </source>
</evidence>
<protein>
    <recommendedName>
        <fullName evidence="3">Endolytic peptidoglycan transglycosylase RlpA</fullName>
        <ecNumber evidence="3">4.2.2.-</ecNumber>
    </recommendedName>
</protein>
<keyword evidence="1 3" id="KW-0456">Lyase</keyword>
<reference evidence="8 9" key="1">
    <citation type="submission" date="2016-07" db="EMBL/GenBank/DDBJ databases">
        <title>Draft Genome Sequence of Methylobrevis pamukkalensis PK2.</title>
        <authorList>
            <person name="Vasilenko O.V."/>
            <person name="Doronina N.V."/>
            <person name="Shmareva M.N."/>
            <person name="Tarlachkov S.V."/>
            <person name="Mustakhimov I."/>
            <person name="Trotsenko Y.A."/>
        </authorList>
    </citation>
    <scope>NUCLEOTIDE SEQUENCE [LARGE SCALE GENOMIC DNA]</scope>
    <source>
        <strain evidence="8 9">PK2</strain>
    </source>
</reference>
<dbReference type="InterPro" id="IPR012997">
    <property type="entry name" value="RplA"/>
</dbReference>
<feature type="compositionally biased region" description="Basic residues" evidence="5">
    <location>
        <begin position="424"/>
        <end position="435"/>
    </location>
</feature>
<feature type="compositionally biased region" description="Basic residues" evidence="5">
    <location>
        <begin position="373"/>
        <end position="389"/>
    </location>
</feature>
<keyword evidence="2 3" id="KW-0961">Cell wall biogenesis/degradation</keyword>
<dbReference type="AlphaFoldDB" id="A0A1E3H5M1"/>
<dbReference type="PATRIC" id="fig|1439726.3.peg.1972"/>
<dbReference type="Pfam" id="PF03330">
    <property type="entry name" value="DPBB_1"/>
    <property type="match status" value="1"/>
</dbReference>
<feature type="region of interest" description="Disordered" evidence="5">
    <location>
        <begin position="366"/>
        <end position="435"/>
    </location>
</feature>
<name>A0A1E3H5M1_9HYPH</name>
<dbReference type="PANTHER" id="PTHR34183">
    <property type="entry name" value="ENDOLYTIC PEPTIDOGLYCAN TRANSGLYCOSYLASE RLPA"/>
    <property type="match status" value="1"/>
</dbReference>
<dbReference type="RefSeq" id="WP_069306638.1">
    <property type="nucleotide sequence ID" value="NZ_MCRJ01000038.1"/>
</dbReference>
<accession>A0A1E3H5M1</accession>
<dbReference type="GO" id="GO:0071555">
    <property type="term" value="P:cell wall organization"/>
    <property type="evidence" value="ECO:0007669"/>
    <property type="project" value="UniProtKB-KW"/>
</dbReference>
<dbReference type="SUPFAM" id="SSF50685">
    <property type="entry name" value="Barwin-like endoglucanases"/>
    <property type="match status" value="1"/>
</dbReference>
<organism evidence="8 9">
    <name type="scientific">Methylobrevis pamukkalensis</name>
    <dbReference type="NCBI Taxonomy" id="1439726"/>
    <lineage>
        <taxon>Bacteria</taxon>
        <taxon>Pseudomonadati</taxon>
        <taxon>Pseudomonadota</taxon>
        <taxon>Alphaproteobacteria</taxon>
        <taxon>Hyphomicrobiales</taxon>
        <taxon>Pleomorphomonadaceae</taxon>
        <taxon>Methylobrevis</taxon>
    </lineage>
</organism>
<dbReference type="EC" id="4.2.2.-" evidence="3"/>
<dbReference type="InterPro" id="IPR036908">
    <property type="entry name" value="RlpA-like_sf"/>
</dbReference>
<keyword evidence="9" id="KW-1185">Reference proteome</keyword>
<dbReference type="GO" id="GO:0008932">
    <property type="term" value="F:lytic endotransglycosylase activity"/>
    <property type="evidence" value="ECO:0007669"/>
    <property type="project" value="UniProtKB-UniRule"/>
</dbReference>
<evidence type="ECO:0000313" key="8">
    <source>
        <dbReference type="EMBL" id="ODN70821.1"/>
    </source>
</evidence>
<comment type="function">
    <text evidence="3">Lytic transglycosylase with a strong preference for naked glycan strands that lack stem peptides.</text>
</comment>
<dbReference type="OrthoDB" id="9779128at2"/>
<dbReference type="InterPro" id="IPR034718">
    <property type="entry name" value="RlpA"/>
</dbReference>
<evidence type="ECO:0000313" key="9">
    <source>
        <dbReference type="Proteomes" id="UP000094622"/>
    </source>
</evidence>
<dbReference type="GO" id="GO:0000270">
    <property type="term" value="P:peptidoglycan metabolic process"/>
    <property type="evidence" value="ECO:0007669"/>
    <property type="project" value="UniProtKB-UniRule"/>
</dbReference>
<evidence type="ECO:0000256" key="5">
    <source>
        <dbReference type="SAM" id="MobiDB-lite"/>
    </source>
</evidence>
<evidence type="ECO:0000256" key="3">
    <source>
        <dbReference type="HAMAP-Rule" id="MF_02071"/>
    </source>
</evidence>
<dbReference type="InterPro" id="IPR009009">
    <property type="entry name" value="RlpA-like_DPBB"/>
</dbReference>
<dbReference type="Proteomes" id="UP000094622">
    <property type="component" value="Unassembled WGS sequence"/>
</dbReference>
<dbReference type="NCBIfam" id="TIGR00413">
    <property type="entry name" value="rlpA"/>
    <property type="match status" value="1"/>
</dbReference>
<dbReference type="PANTHER" id="PTHR34183:SF1">
    <property type="entry name" value="ENDOLYTIC PEPTIDOGLYCAN TRANSGLYCOSYLASE RLPA"/>
    <property type="match status" value="1"/>
</dbReference>
<dbReference type="GO" id="GO:0009279">
    <property type="term" value="C:cell outer membrane"/>
    <property type="evidence" value="ECO:0007669"/>
    <property type="project" value="TreeGrafter"/>
</dbReference>
<comment type="caution">
    <text evidence="8">The sequence shown here is derived from an EMBL/GenBank/DDBJ whole genome shotgun (WGS) entry which is preliminary data.</text>
</comment>
<dbReference type="Gene3D" id="2.40.40.10">
    <property type="entry name" value="RlpA-like domain"/>
    <property type="match status" value="1"/>
</dbReference>
<sequence>MNDQDVARPAARQARSKLRRHLGLAATAIVTSICLAACATAPGKINSRTAAAAAKVDPKYGVKPSPRVVADGSSIPKGGGRAIVGKPYTVAGKRYVPKEDKDYAATGLASWYGDAFHGRFTANGEIYDMTHLSAAHTTMPLPSYARVTSVDTGRSVMVRVNDRGPFHGKRIMDLSKRAADLLGIRRAGVAKIKVAYVGPAPKDGDDTKFLVASYRGPADALPDSAPATMIARNEALLGVSREAAPAKRQAAPAVQVAAPAVQVAKIDVLPRVRPSEGFVTYAIVASADPADAFFAQGNTMLASLDVPAPTTTSTGFDPSLVQKASFAAPSTPELVNEAPPPARPPSTICCRPRRFRPRCRFRLKCRPWTPPPPRRRGSSSPCRVRRRRCAAPTPPTGSTRLMRPSPTCPRALPLATSARACRPTARRSRPFRRRP</sequence>
<gene>
    <name evidence="3" type="primary">rlpA</name>
    <name evidence="8" type="ORF">A6302_01868</name>
</gene>
<proteinExistence type="inferred from homology"/>
<feature type="domain" description="RlpA-like protein double-psi beta-barrel" evidence="7">
    <location>
        <begin position="105"/>
        <end position="193"/>
    </location>
</feature>